<evidence type="ECO:0008006" key="5">
    <source>
        <dbReference type="Google" id="ProtNLM"/>
    </source>
</evidence>
<dbReference type="GO" id="GO:0016052">
    <property type="term" value="P:carbohydrate catabolic process"/>
    <property type="evidence" value="ECO:0007669"/>
    <property type="project" value="InterPro"/>
</dbReference>
<dbReference type="CDD" id="cd14791">
    <property type="entry name" value="GH36"/>
    <property type="match status" value="1"/>
</dbReference>
<protein>
    <recommendedName>
        <fullName evidence="5">Alpha-galactosidase</fullName>
    </recommendedName>
</protein>
<organism evidence="3 4">
    <name type="scientific">Candidatus Anoxymicrobium japonicum</name>
    <dbReference type="NCBI Taxonomy" id="2013648"/>
    <lineage>
        <taxon>Bacteria</taxon>
        <taxon>Bacillati</taxon>
        <taxon>Actinomycetota</taxon>
        <taxon>Candidatus Geothermincolia</taxon>
        <taxon>Candidatus Geothermincolales</taxon>
        <taxon>Candidatus Anoxymicrobiaceae</taxon>
        <taxon>Candidatus Anoxymicrobium</taxon>
    </lineage>
</organism>
<proteinExistence type="predicted"/>
<dbReference type="PANTHER" id="PTHR43053">
    <property type="entry name" value="GLYCOSIDASE FAMILY 31"/>
    <property type="match status" value="1"/>
</dbReference>
<dbReference type="PANTHER" id="PTHR43053:SF3">
    <property type="entry name" value="ALPHA-GALACTOSIDASE C-RELATED"/>
    <property type="match status" value="1"/>
</dbReference>
<dbReference type="InterPro" id="IPR017853">
    <property type="entry name" value="GH"/>
</dbReference>
<dbReference type="Pfam" id="PF02065">
    <property type="entry name" value="Melibiase"/>
    <property type="match status" value="1"/>
</dbReference>
<dbReference type="SUPFAM" id="SSF51445">
    <property type="entry name" value="(Trans)glycosidases"/>
    <property type="match status" value="1"/>
</dbReference>
<dbReference type="GO" id="GO:0004557">
    <property type="term" value="F:alpha-galactosidase activity"/>
    <property type="evidence" value="ECO:0007669"/>
    <property type="project" value="InterPro"/>
</dbReference>
<dbReference type="Proteomes" id="UP000233654">
    <property type="component" value="Unassembled WGS sequence"/>
</dbReference>
<dbReference type="Gene3D" id="3.20.20.70">
    <property type="entry name" value="Aldolase class I"/>
    <property type="match status" value="1"/>
</dbReference>
<dbReference type="InterPro" id="IPR050985">
    <property type="entry name" value="Alpha-glycosidase_related"/>
</dbReference>
<sequence>MYEIESRASSGSARARLEFKAFTGTFDLYAGEIVVFAGASAGALKTVKKGASERLDTPGAWERAGDDGGSTLDLFKQEKWGRVLFRVEARTSGTLVLRVGLVWESEDEPPPVEALVPLRVPPGGIWPGRESVKNWRAYVHGWQCWSPTGALKAERPGNQLLLCFLPRRLKSMLWNPTTPVSSKRGKFESEWFTALADTCARDSVVVGFTGVTQASSRMSVRLGRKPEQSKLEAIALFDGKRPTPGEVMWSEPLAFVPGDLTSANFERYAEMLALEQGVSEVRRTPAGWCSWYNYFNKVTADDVLENLEMLNGAQCKKGSDPFLHDGELAKIGIDVVQIDDGYSPAIGDWLETNESFSAGMETVAQKIAAKGKIPGIWVAPFTVTRKSRIFKEHKDWVQRDRKGKPVLAGFNPVWKGRFYGLDLTNPEVLDWLREVFGTLARYGYRFFKLDFMAGGFLEGKRHDSTLTRAEAGRRALAAIRESVGKDAYIMAAGGPVLLGIGILDSQRVSSDVAHYWREAYQPFLRERVSLGVRNSLRNTLPRAFLSGRVFDGDPDCLMARSTGTKLTGTERRTLASVIAVFGGSFMLSDDLSKWGDEGFSLVAKSLPHAHGLPICPDLWEREIPRFLVSKMNDPAGEYRLALAINWSAKRRDMRVSLRELGLEDGRWHACEFWSGQYLREVTEDVSLPGIEPHGCALLRFTKASESARLIGSNINLSQGAAELVAFERTAAGVSLSLRSPIKCEAVLTLSLPGAAEIKVTAVSGTTVRVEKLMTAIYKVKFDIDGEERLEVSKSGAS</sequence>
<evidence type="ECO:0000313" key="4">
    <source>
        <dbReference type="Proteomes" id="UP000233654"/>
    </source>
</evidence>
<gene>
    <name evidence="3" type="ORF">CVT63_03185</name>
</gene>
<dbReference type="Gene3D" id="2.60.40.1180">
    <property type="entry name" value="Golgi alpha-mannosidase II"/>
    <property type="match status" value="1"/>
</dbReference>
<accession>A0A2N3G6P1</accession>
<name>A0A2N3G6P1_9ACTN</name>
<keyword evidence="1" id="KW-0378">Hydrolase</keyword>
<dbReference type="InterPro" id="IPR013780">
    <property type="entry name" value="Glyco_hydro_b"/>
</dbReference>
<dbReference type="EMBL" id="PHEX01000019">
    <property type="protein sequence ID" value="PKQ28371.1"/>
    <property type="molecule type" value="Genomic_DNA"/>
</dbReference>
<evidence type="ECO:0000256" key="2">
    <source>
        <dbReference type="ARBA" id="ARBA00023295"/>
    </source>
</evidence>
<dbReference type="InterPro" id="IPR002252">
    <property type="entry name" value="Glyco_hydro_36"/>
</dbReference>
<dbReference type="AlphaFoldDB" id="A0A2N3G6P1"/>
<evidence type="ECO:0000313" key="3">
    <source>
        <dbReference type="EMBL" id="PKQ28371.1"/>
    </source>
</evidence>
<evidence type="ECO:0000256" key="1">
    <source>
        <dbReference type="ARBA" id="ARBA00022801"/>
    </source>
</evidence>
<comment type="caution">
    <text evidence="3">The sequence shown here is derived from an EMBL/GenBank/DDBJ whole genome shotgun (WGS) entry which is preliminary data.</text>
</comment>
<keyword evidence="2" id="KW-0326">Glycosidase</keyword>
<reference evidence="3 4" key="1">
    <citation type="journal article" date="2017" name="ISME J.">
        <title>Potential for microbial H2 and metal transformations associated with novel bacteria and archaea in deep terrestrial subsurface sediments.</title>
        <authorList>
            <person name="Hernsdorf A.W."/>
            <person name="Amano Y."/>
            <person name="Miyakawa K."/>
            <person name="Ise K."/>
            <person name="Suzuki Y."/>
            <person name="Anantharaman K."/>
            <person name="Probst A."/>
            <person name="Burstein D."/>
            <person name="Thomas B.C."/>
            <person name="Banfield J.F."/>
        </authorList>
    </citation>
    <scope>NUCLEOTIDE SEQUENCE [LARGE SCALE GENOMIC DNA]</scope>
    <source>
        <strain evidence="3">HGW-Actinobacteria-3</strain>
    </source>
</reference>
<dbReference type="InterPro" id="IPR013785">
    <property type="entry name" value="Aldolase_TIM"/>
</dbReference>